<evidence type="ECO:0000313" key="4">
    <source>
        <dbReference type="EMBL" id="VDK89504.1"/>
    </source>
</evidence>
<dbReference type="PROSITE" id="PS50235">
    <property type="entry name" value="USP_3"/>
    <property type="match status" value="1"/>
</dbReference>
<evidence type="ECO:0000256" key="1">
    <source>
        <dbReference type="ARBA" id="ARBA00000707"/>
    </source>
</evidence>
<feature type="domain" description="USP" evidence="3">
    <location>
        <begin position="1"/>
        <end position="224"/>
    </location>
</feature>
<evidence type="ECO:0000313" key="5">
    <source>
        <dbReference type="Proteomes" id="UP000281553"/>
    </source>
</evidence>
<dbReference type="InterPro" id="IPR050185">
    <property type="entry name" value="Ub_carboxyl-term_hydrolase"/>
</dbReference>
<dbReference type="GO" id="GO:0004843">
    <property type="term" value="F:cysteine-type deubiquitinase activity"/>
    <property type="evidence" value="ECO:0007669"/>
    <property type="project" value="UniProtKB-EC"/>
</dbReference>
<dbReference type="Pfam" id="PF00443">
    <property type="entry name" value="UCH"/>
    <property type="match status" value="1"/>
</dbReference>
<dbReference type="PANTHER" id="PTHR21646:SF23">
    <property type="entry name" value="UBIQUITIN CARBOXYL-TERMINAL HYDROLASE USP2"/>
    <property type="match status" value="1"/>
</dbReference>
<dbReference type="EC" id="3.4.19.12" evidence="2"/>
<dbReference type="Gene3D" id="3.90.70.10">
    <property type="entry name" value="Cysteine proteinases"/>
    <property type="match status" value="1"/>
</dbReference>
<gene>
    <name evidence="4" type="ORF">DILT_LOCUS4404</name>
</gene>
<proteinExistence type="predicted"/>
<comment type="catalytic activity">
    <reaction evidence="1">
        <text>Thiol-dependent hydrolysis of ester, thioester, amide, peptide and isopeptide bonds formed by the C-terminal Gly of ubiquitin (a 76-residue protein attached to proteins as an intracellular targeting signal).</text>
        <dbReference type="EC" id="3.4.19.12"/>
    </reaction>
</comment>
<dbReference type="InterPro" id="IPR028889">
    <property type="entry name" value="USP"/>
</dbReference>
<name>A0A3P6VH61_DIBLA</name>
<dbReference type="InterPro" id="IPR001394">
    <property type="entry name" value="Peptidase_C19_UCH"/>
</dbReference>
<dbReference type="SUPFAM" id="SSF54001">
    <property type="entry name" value="Cysteine proteinases"/>
    <property type="match status" value="1"/>
</dbReference>
<reference evidence="4 5" key="1">
    <citation type="submission" date="2018-11" db="EMBL/GenBank/DDBJ databases">
        <authorList>
            <consortium name="Pathogen Informatics"/>
        </authorList>
    </citation>
    <scope>NUCLEOTIDE SEQUENCE [LARGE SCALE GENOMIC DNA]</scope>
</reference>
<dbReference type="PANTHER" id="PTHR21646">
    <property type="entry name" value="UBIQUITIN CARBOXYL-TERMINAL HYDROLASE"/>
    <property type="match status" value="1"/>
</dbReference>
<protein>
    <recommendedName>
        <fullName evidence="2">ubiquitinyl hydrolase 1</fullName>
        <ecNumber evidence="2">3.4.19.12</ecNumber>
    </recommendedName>
</protein>
<accession>A0A3P6VH61</accession>
<dbReference type="GO" id="GO:0016579">
    <property type="term" value="P:protein deubiquitination"/>
    <property type="evidence" value="ECO:0007669"/>
    <property type="project" value="InterPro"/>
</dbReference>
<evidence type="ECO:0000259" key="3">
    <source>
        <dbReference type="PROSITE" id="PS50235"/>
    </source>
</evidence>
<dbReference type="Proteomes" id="UP000281553">
    <property type="component" value="Unassembled WGS sequence"/>
</dbReference>
<sequence length="224" mass="26081">MNSVLQCLSNTQALAEACLDRSYTRDLNEGSSMRGRLFEAYADLMRQIWEPTSGPQTYVSPQRFKAQVQKFAPRFMGYAGFNIPSFTYVYFCLDPISKLCFCHLWGPRQQDAQEFLRYLLQGLHEDVNRVQKRPPSENPDYDKEDKMPDADKAALYWRRYKAIDNSIIADLFMGQLMSTLECTSCGYKSTTFDPFWDLSLPIPKRNCLTYEKMFPRHPKQGNQL</sequence>
<keyword evidence="5" id="KW-1185">Reference proteome</keyword>
<dbReference type="OrthoDB" id="265306at2759"/>
<dbReference type="AlphaFoldDB" id="A0A3P6VH61"/>
<evidence type="ECO:0000256" key="2">
    <source>
        <dbReference type="ARBA" id="ARBA00012759"/>
    </source>
</evidence>
<dbReference type="EMBL" id="UYRU01045414">
    <property type="protein sequence ID" value="VDK89504.1"/>
    <property type="molecule type" value="Genomic_DNA"/>
</dbReference>
<organism evidence="4 5">
    <name type="scientific">Dibothriocephalus latus</name>
    <name type="common">Fish tapeworm</name>
    <name type="synonym">Diphyllobothrium latum</name>
    <dbReference type="NCBI Taxonomy" id="60516"/>
    <lineage>
        <taxon>Eukaryota</taxon>
        <taxon>Metazoa</taxon>
        <taxon>Spiralia</taxon>
        <taxon>Lophotrochozoa</taxon>
        <taxon>Platyhelminthes</taxon>
        <taxon>Cestoda</taxon>
        <taxon>Eucestoda</taxon>
        <taxon>Diphyllobothriidea</taxon>
        <taxon>Diphyllobothriidae</taxon>
        <taxon>Dibothriocephalus</taxon>
    </lineage>
</organism>
<dbReference type="InterPro" id="IPR038765">
    <property type="entry name" value="Papain-like_cys_pep_sf"/>
</dbReference>